<protein>
    <submittedName>
        <fullName evidence="2">Uncharacterized protein</fullName>
    </submittedName>
</protein>
<dbReference type="AlphaFoldDB" id="A0A915JEH3"/>
<sequence length="110" mass="12585">MEMHISHCLWLANEIASVDQEPNGSDEGILVEIAKKLLQFPGGPCLPHFIKYQNTSRKTSVEQETNRANNIHHFKILKRKIAMMLMLESFCILKGIRQRRMKPTALKIGA</sequence>
<reference evidence="2" key="1">
    <citation type="submission" date="2022-11" db="UniProtKB">
        <authorList>
            <consortium name="WormBaseParasite"/>
        </authorList>
    </citation>
    <scope>IDENTIFICATION</scope>
</reference>
<accession>A0A915JEH3</accession>
<dbReference type="Proteomes" id="UP000887565">
    <property type="component" value="Unplaced"/>
</dbReference>
<proteinExistence type="predicted"/>
<dbReference type="WBParaSite" id="nRc.2.0.1.t24583-RA">
    <property type="protein sequence ID" value="nRc.2.0.1.t24583-RA"/>
    <property type="gene ID" value="nRc.2.0.1.g24583"/>
</dbReference>
<evidence type="ECO:0000313" key="1">
    <source>
        <dbReference type="Proteomes" id="UP000887565"/>
    </source>
</evidence>
<evidence type="ECO:0000313" key="2">
    <source>
        <dbReference type="WBParaSite" id="nRc.2.0.1.t24583-RA"/>
    </source>
</evidence>
<organism evidence="1 2">
    <name type="scientific">Romanomermis culicivorax</name>
    <name type="common">Nematode worm</name>
    <dbReference type="NCBI Taxonomy" id="13658"/>
    <lineage>
        <taxon>Eukaryota</taxon>
        <taxon>Metazoa</taxon>
        <taxon>Ecdysozoa</taxon>
        <taxon>Nematoda</taxon>
        <taxon>Enoplea</taxon>
        <taxon>Dorylaimia</taxon>
        <taxon>Mermithida</taxon>
        <taxon>Mermithoidea</taxon>
        <taxon>Mermithidae</taxon>
        <taxon>Romanomermis</taxon>
    </lineage>
</organism>
<name>A0A915JEH3_ROMCU</name>
<keyword evidence="1" id="KW-1185">Reference proteome</keyword>